<evidence type="ECO:0000313" key="2">
    <source>
        <dbReference type="EMBL" id="THU80004.1"/>
    </source>
</evidence>
<dbReference type="Proteomes" id="UP000297245">
    <property type="component" value="Unassembled WGS sequence"/>
</dbReference>
<dbReference type="OrthoDB" id="4177236at2759"/>
<evidence type="ECO:0000313" key="3">
    <source>
        <dbReference type="Proteomes" id="UP000297245"/>
    </source>
</evidence>
<gene>
    <name evidence="2" type="ORF">K435DRAFT_736607</name>
</gene>
<name>A0A4S8KVN7_DENBC</name>
<dbReference type="InterPro" id="IPR011009">
    <property type="entry name" value="Kinase-like_dom_sf"/>
</dbReference>
<dbReference type="Gene3D" id="3.90.1200.10">
    <property type="match status" value="1"/>
</dbReference>
<keyword evidence="3" id="KW-1185">Reference proteome</keyword>
<accession>A0A4S8KVN7</accession>
<dbReference type="PANTHER" id="PTHR21310">
    <property type="entry name" value="AMINOGLYCOSIDE PHOSPHOTRANSFERASE-RELATED-RELATED"/>
    <property type="match status" value="1"/>
</dbReference>
<evidence type="ECO:0000259" key="1">
    <source>
        <dbReference type="Pfam" id="PF01636"/>
    </source>
</evidence>
<dbReference type="Pfam" id="PF01636">
    <property type="entry name" value="APH"/>
    <property type="match status" value="1"/>
</dbReference>
<dbReference type="InterPro" id="IPR002575">
    <property type="entry name" value="Aminoglycoside_PTrfase"/>
</dbReference>
<protein>
    <recommendedName>
        <fullName evidence="1">Aminoglycoside phosphotransferase domain-containing protein</fullName>
    </recommendedName>
</protein>
<dbReference type="InterPro" id="IPR051678">
    <property type="entry name" value="AGP_Transferase"/>
</dbReference>
<feature type="domain" description="Aminoglycoside phosphotransferase" evidence="1">
    <location>
        <begin position="104"/>
        <end position="283"/>
    </location>
</feature>
<organism evidence="2 3">
    <name type="scientific">Dendrothele bispora (strain CBS 962.96)</name>
    <dbReference type="NCBI Taxonomy" id="1314807"/>
    <lineage>
        <taxon>Eukaryota</taxon>
        <taxon>Fungi</taxon>
        <taxon>Dikarya</taxon>
        <taxon>Basidiomycota</taxon>
        <taxon>Agaricomycotina</taxon>
        <taxon>Agaricomycetes</taxon>
        <taxon>Agaricomycetidae</taxon>
        <taxon>Agaricales</taxon>
        <taxon>Agaricales incertae sedis</taxon>
        <taxon>Dendrothele</taxon>
    </lineage>
</organism>
<dbReference type="PANTHER" id="PTHR21310:SF15">
    <property type="entry name" value="AMINOGLYCOSIDE PHOSPHOTRANSFERASE DOMAIN-CONTAINING PROTEIN"/>
    <property type="match status" value="1"/>
</dbReference>
<sequence length="334" mass="39171">MIFGRNQYRLPLPWSTWLRFLCYKAATCLIDCSLFVQSFISPPKRLPDKPLPIDDRAFDKLFRDDNPQWEEASEFVKSIRVVKNCLAAKLCPLVDASDNNVDYPEIHAMRLVHERTSIPVPRVHHVMLDEPPPDTLWTGATHYIVIMDYIHGDLLGDIWPKLGLWKKVWVVITLRRYVKELRKARQPFDGCMGRVSASGEALRCDLPGLLEKREIYSSYDGLKNFYNSMWRSKGRDERSCYTDSFPLTLCHGDLHKYNIILGHDGQIWLIDWGYSGFYPQWFEYRRMFIMGSLATCNKKVIVPKDRSWQLLSGIVCDYDPWTLTWYRQLYSISI</sequence>
<proteinExistence type="predicted"/>
<dbReference type="AlphaFoldDB" id="A0A4S8KVN7"/>
<dbReference type="EMBL" id="ML179951">
    <property type="protein sequence ID" value="THU80004.1"/>
    <property type="molecule type" value="Genomic_DNA"/>
</dbReference>
<reference evidence="2 3" key="1">
    <citation type="journal article" date="2019" name="Nat. Ecol. Evol.">
        <title>Megaphylogeny resolves global patterns of mushroom evolution.</title>
        <authorList>
            <person name="Varga T."/>
            <person name="Krizsan K."/>
            <person name="Foldi C."/>
            <person name="Dima B."/>
            <person name="Sanchez-Garcia M."/>
            <person name="Sanchez-Ramirez S."/>
            <person name="Szollosi G.J."/>
            <person name="Szarkandi J.G."/>
            <person name="Papp V."/>
            <person name="Albert L."/>
            <person name="Andreopoulos W."/>
            <person name="Angelini C."/>
            <person name="Antonin V."/>
            <person name="Barry K.W."/>
            <person name="Bougher N.L."/>
            <person name="Buchanan P."/>
            <person name="Buyck B."/>
            <person name="Bense V."/>
            <person name="Catcheside P."/>
            <person name="Chovatia M."/>
            <person name="Cooper J."/>
            <person name="Damon W."/>
            <person name="Desjardin D."/>
            <person name="Finy P."/>
            <person name="Geml J."/>
            <person name="Haridas S."/>
            <person name="Hughes K."/>
            <person name="Justo A."/>
            <person name="Karasinski D."/>
            <person name="Kautmanova I."/>
            <person name="Kiss B."/>
            <person name="Kocsube S."/>
            <person name="Kotiranta H."/>
            <person name="LaButti K.M."/>
            <person name="Lechner B.E."/>
            <person name="Liimatainen K."/>
            <person name="Lipzen A."/>
            <person name="Lukacs Z."/>
            <person name="Mihaltcheva S."/>
            <person name="Morgado L.N."/>
            <person name="Niskanen T."/>
            <person name="Noordeloos M.E."/>
            <person name="Ohm R.A."/>
            <person name="Ortiz-Santana B."/>
            <person name="Ovrebo C."/>
            <person name="Racz N."/>
            <person name="Riley R."/>
            <person name="Savchenko A."/>
            <person name="Shiryaev A."/>
            <person name="Soop K."/>
            <person name="Spirin V."/>
            <person name="Szebenyi C."/>
            <person name="Tomsovsky M."/>
            <person name="Tulloss R.E."/>
            <person name="Uehling J."/>
            <person name="Grigoriev I.V."/>
            <person name="Vagvolgyi C."/>
            <person name="Papp T."/>
            <person name="Martin F.M."/>
            <person name="Miettinen O."/>
            <person name="Hibbett D.S."/>
            <person name="Nagy L.G."/>
        </authorList>
    </citation>
    <scope>NUCLEOTIDE SEQUENCE [LARGE SCALE GENOMIC DNA]</scope>
    <source>
        <strain evidence="2 3">CBS 962.96</strain>
    </source>
</reference>
<dbReference type="SUPFAM" id="SSF56112">
    <property type="entry name" value="Protein kinase-like (PK-like)"/>
    <property type="match status" value="1"/>
</dbReference>